<keyword evidence="2" id="KW-1133">Transmembrane helix</keyword>
<feature type="transmembrane region" description="Helical" evidence="2">
    <location>
        <begin position="500"/>
        <end position="519"/>
    </location>
</feature>
<name>A0A5C5WWD8_9BACT</name>
<keyword evidence="3" id="KW-0732">Signal</keyword>
<keyword evidence="2" id="KW-0812">Transmembrane</keyword>
<feature type="region of interest" description="Disordered" evidence="1">
    <location>
        <begin position="27"/>
        <end position="54"/>
    </location>
</feature>
<protein>
    <submittedName>
        <fullName evidence="4">Uncharacterized protein</fullName>
    </submittedName>
</protein>
<feature type="chain" id="PRO_5023020435" evidence="3">
    <location>
        <begin position="25"/>
        <end position="824"/>
    </location>
</feature>
<evidence type="ECO:0000256" key="1">
    <source>
        <dbReference type="SAM" id="MobiDB-lite"/>
    </source>
</evidence>
<dbReference type="Proteomes" id="UP000316598">
    <property type="component" value="Unassembled WGS sequence"/>
</dbReference>
<evidence type="ECO:0000313" key="4">
    <source>
        <dbReference type="EMBL" id="TWT54461.1"/>
    </source>
</evidence>
<accession>A0A5C5WWD8</accession>
<keyword evidence="2" id="KW-0472">Membrane</keyword>
<reference evidence="4 5" key="1">
    <citation type="submission" date="2019-02" db="EMBL/GenBank/DDBJ databases">
        <title>Deep-cultivation of Planctomycetes and their phenomic and genomic characterization uncovers novel biology.</title>
        <authorList>
            <person name="Wiegand S."/>
            <person name="Jogler M."/>
            <person name="Boedeker C."/>
            <person name="Pinto D."/>
            <person name="Vollmers J."/>
            <person name="Rivas-Marin E."/>
            <person name="Kohn T."/>
            <person name="Peeters S.H."/>
            <person name="Heuer A."/>
            <person name="Rast P."/>
            <person name="Oberbeckmann S."/>
            <person name="Bunk B."/>
            <person name="Jeske O."/>
            <person name="Meyerdierks A."/>
            <person name="Storesund J.E."/>
            <person name="Kallscheuer N."/>
            <person name="Luecker S."/>
            <person name="Lage O.M."/>
            <person name="Pohl T."/>
            <person name="Merkel B.J."/>
            <person name="Hornburger P."/>
            <person name="Mueller R.-W."/>
            <person name="Bruemmer F."/>
            <person name="Labrenz M."/>
            <person name="Spormann A.M."/>
            <person name="Op Den Camp H."/>
            <person name="Overmann J."/>
            <person name="Amann R."/>
            <person name="Jetten M.S.M."/>
            <person name="Mascher T."/>
            <person name="Medema M.H."/>
            <person name="Devos D.P."/>
            <person name="Kaster A.-K."/>
            <person name="Ovreas L."/>
            <person name="Rohde M."/>
            <person name="Galperin M.Y."/>
            <person name="Jogler C."/>
        </authorList>
    </citation>
    <scope>NUCLEOTIDE SEQUENCE [LARGE SCALE GENOMIC DNA]</scope>
    <source>
        <strain evidence="4 5">Pla22</strain>
    </source>
</reference>
<gene>
    <name evidence="4" type="ORF">Pla22_21080</name>
</gene>
<evidence type="ECO:0000313" key="5">
    <source>
        <dbReference type="Proteomes" id="UP000316598"/>
    </source>
</evidence>
<dbReference type="AlphaFoldDB" id="A0A5C5WWD8"/>
<feature type="signal peptide" evidence="3">
    <location>
        <begin position="1"/>
        <end position="24"/>
    </location>
</feature>
<sequence length="824" mass="90129" precursor="true">MMHCGAKCILPILWVCLWALPSQSQSTLTTQPPSTTSSSTTRPASSPKIIAPTATPTRIPPAGVNVTGFHCELRATQMDMAGYLPVEIKLVSTATFTADRDLVIRFVGVDGAVTPPQRNMLVDVPVEISQGNRVETYVRLIPRWALTRFTNVSILEDGRPIPDYQAAMGAATSSQLSAYRFMNNLLMPEVTSDLLMITDSSDELSVSTNFIFPNSAYIAPAATKLSPAEIPTAQAAKRYFHDSSSMPLTLHDMVKLPTDWRGYQPIDCLLVHQSTLEKLFRDGAPESIAAIRAWLMLGGTMIVSNARSADETTQTMGVSNTPLVPAEFQTSVYVSQEIWRNTLPLLKRLQVQASNDAKSGRSLSIIEDMSWRSTDSDVGFYLPSLDLSADEFDQAISKSISQLESELTRSEKHWQSRVWVCMVGSGRLIGLLGDAPETGNASEKEEVVGQTPASSISDWQLAKSLIGYRTSPTLRRGVDPMIGNVRFRDWLIPGVAQPPVYTFMGLLTAFVMLVGPVAYRQTTKRDRSYLMFAIAPALAVVTTLLMFGYGIIADGFGTKARVRQIAITDAKSEFAVERTRTTYFAGVRPSDGIRFAADAEVMGYPESIGQSWEEQNRFPPAIIGRVEVTETGQRFDASFLPSRQQTQFVVHQPRPNFGKLTIQSPDRTSLSVANGFSFLLDQLVVCDSQGQHWLIDEIAAGETKDGALIETKFISRVLGDLYNENRPIMLTGEQSSSTTNTGETYNVVSDLASQTGNSSITSGSLELELQSLLQNRGTLSPGHFIAIAEPSDDALAVDNAEIIRSVRYVMGTFEFADSILGAGQ</sequence>
<keyword evidence="5" id="KW-1185">Reference proteome</keyword>
<evidence type="ECO:0000256" key="2">
    <source>
        <dbReference type="SAM" id="Phobius"/>
    </source>
</evidence>
<comment type="caution">
    <text evidence="4">The sequence shown here is derived from an EMBL/GenBank/DDBJ whole genome shotgun (WGS) entry which is preliminary data.</text>
</comment>
<organism evidence="4 5">
    <name type="scientific">Rubripirellula amarantea</name>
    <dbReference type="NCBI Taxonomy" id="2527999"/>
    <lineage>
        <taxon>Bacteria</taxon>
        <taxon>Pseudomonadati</taxon>
        <taxon>Planctomycetota</taxon>
        <taxon>Planctomycetia</taxon>
        <taxon>Pirellulales</taxon>
        <taxon>Pirellulaceae</taxon>
        <taxon>Rubripirellula</taxon>
    </lineage>
</organism>
<feature type="transmembrane region" description="Helical" evidence="2">
    <location>
        <begin position="531"/>
        <end position="552"/>
    </location>
</feature>
<proteinExistence type="predicted"/>
<evidence type="ECO:0000256" key="3">
    <source>
        <dbReference type="SAM" id="SignalP"/>
    </source>
</evidence>
<dbReference type="EMBL" id="SJPI01000001">
    <property type="protein sequence ID" value="TWT54461.1"/>
    <property type="molecule type" value="Genomic_DNA"/>
</dbReference>